<proteinExistence type="inferred from homology"/>
<dbReference type="InterPro" id="IPR001544">
    <property type="entry name" value="Aminotrans_IV"/>
</dbReference>
<evidence type="ECO:0000313" key="19">
    <source>
        <dbReference type="EMBL" id="PQJ12521.1"/>
    </source>
</evidence>
<dbReference type="PANTHER" id="PTHR11825">
    <property type="entry name" value="SUBGROUP IIII AMINOTRANSFERASE"/>
    <property type="match status" value="1"/>
</dbReference>
<keyword evidence="9 18" id="KW-0808">Transferase</keyword>
<dbReference type="GO" id="GO:0052656">
    <property type="term" value="F:L-isoleucine-2-oxoglutarate transaminase activity"/>
    <property type="evidence" value="ECO:0007669"/>
    <property type="project" value="RHEA"/>
</dbReference>
<evidence type="ECO:0000256" key="15">
    <source>
        <dbReference type="PIRSR" id="PIRSR006468-1"/>
    </source>
</evidence>
<comment type="pathway">
    <text evidence="5">Amino-acid biosynthesis; L-leucine biosynthesis; L-leucine from 3-methyl-2-oxobutanoate: step 4/4.</text>
</comment>
<evidence type="ECO:0000256" key="13">
    <source>
        <dbReference type="ARBA" id="ARBA00048798"/>
    </source>
</evidence>
<dbReference type="GO" id="GO:0052654">
    <property type="term" value="F:L-leucine-2-oxoglutarate transaminase activity"/>
    <property type="evidence" value="ECO:0007669"/>
    <property type="project" value="RHEA"/>
</dbReference>
<comment type="pathway">
    <text evidence="3">Amino-acid biosynthesis; L-isoleucine biosynthesis; L-isoleucine from 2-oxobutanoate: step 4/4.</text>
</comment>
<accession>A0A2S7T0W5</accession>
<evidence type="ECO:0000256" key="12">
    <source>
        <dbReference type="ARBA" id="ARBA00048212"/>
    </source>
</evidence>
<evidence type="ECO:0000256" key="4">
    <source>
        <dbReference type="ARBA" id="ARBA00004931"/>
    </source>
</evidence>
<dbReference type="UniPathway" id="UPA00048">
    <property type="reaction ID" value="UER00073"/>
</dbReference>
<dbReference type="Gene3D" id="3.20.10.10">
    <property type="entry name" value="D-amino Acid Aminotransferase, subunit A, domain 2"/>
    <property type="match status" value="1"/>
</dbReference>
<evidence type="ECO:0000256" key="16">
    <source>
        <dbReference type="RuleBase" id="RU004106"/>
    </source>
</evidence>
<dbReference type="Proteomes" id="UP000239872">
    <property type="component" value="Unassembled WGS sequence"/>
</dbReference>
<comment type="cofactor">
    <cofactor evidence="1 17">
        <name>pyridoxal 5'-phosphate</name>
        <dbReference type="ChEBI" id="CHEBI:597326"/>
    </cofactor>
</comment>
<dbReference type="NCBIfam" id="TIGR01123">
    <property type="entry name" value="ilvE_II"/>
    <property type="match status" value="1"/>
</dbReference>
<comment type="catalytic activity">
    <reaction evidence="14 18">
        <text>L-leucine + 2-oxoglutarate = 4-methyl-2-oxopentanoate + L-glutamate</text>
        <dbReference type="Rhea" id="RHEA:18321"/>
        <dbReference type="ChEBI" id="CHEBI:16810"/>
        <dbReference type="ChEBI" id="CHEBI:17865"/>
        <dbReference type="ChEBI" id="CHEBI:29985"/>
        <dbReference type="ChEBI" id="CHEBI:57427"/>
        <dbReference type="EC" id="2.6.1.42"/>
    </reaction>
</comment>
<protein>
    <recommendedName>
        <fullName evidence="18">Branched-chain-amino-acid aminotransferase</fullName>
        <ecNumber evidence="18">2.6.1.42</ecNumber>
    </recommendedName>
</protein>
<name>A0A2S7T0W5_9BACT</name>
<dbReference type="Pfam" id="PF01063">
    <property type="entry name" value="Aminotran_4"/>
    <property type="match status" value="1"/>
</dbReference>
<dbReference type="InterPro" id="IPR033939">
    <property type="entry name" value="BCAT_family"/>
</dbReference>
<dbReference type="CDD" id="cd01557">
    <property type="entry name" value="BCAT_beta_family"/>
    <property type="match status" value="1"/>
</dbReference>
<comment type="caution">
    <text evidence="19">The sequence shown here is derived from an EMBL/GenBank/DDBJ whole genome shotgun (WGS) entry which is preliminary data.</text>
</comment>
<comment type="pathway">
    <text evidence="4">Amino-acid biosynthesis; L-valine biosynthesis; L-valine from pyruvate: step 4/4.</text>
</comment>
<dbReference type="RefSeq" id="WP_105037404.1">
    <property type="nucleotide sequence ID" value="NZ_PPSL01000001.1"/>
</dbReference>
<keyword evidence="8 18" id="KW-0028">Amino-acid biosynthesis</keyword>
<sequence>MSVSATDISIKKVENSRLSQVDFSNIQFGKIYSDHMLICNYEDGQWKQPEIMPFHNLTLSPATTFFHYGQAIFEGIKAYKGPDGEPLIFRPRDNWRRFNKSAVRMAMPEIPEDIFIEGLKALIKLDENWIPATEDTALYIRPFMVATDEFIGVKTAEKFSFMIITSPAGPYYSKPVSIYVQDQYVRAFPGGIGFTKAAGNYGMSMYPTQEIKKMGYDQILWTDGFEHKYVQEIGTMNVFFVIGDTVITPDIKHDTILAGVTRDSVLALLREKGMKVEERTLSIDEIADAYKAGELKEAFGTGTAASIAPIASLTYHDVTMQLPPVETWETANYLKKTLANIRYGRVADTHNWVVKA</sequence>
<dbReference type="InterPro" id="IPR043132">
    <property type="entry name" value="BCAT-like_C"/>
</dbReference>
<dbReference type="AlphaFoldDB" id="A0A2S7T0W5"/>
<dbReference type="GO" id="GO:0009098">
    <property type="term" value="P:L-leucine biosynthetic process"/>
    <property type="evidence" value="ECO:0007669"/>
    <property type="project" value="UniProtKB-UniPathway"/>
</dbReference>
<dbReference type="GO" id="GO:0009099">
    <property type="term" value="P:L-valine biosynthetic process"/>
    <property type="evidence" value="ECO:0007669"/>
    <property type="project" value="UniProtKB-UniPathway"/>
</dbReference>
<evidence type="ECO:0000256" key="3">
    <source>
        <dbReference type="ARBA" id="ARBA00004824"/>
    </source>
</evidence>
<evidence type="ECO:0000256" key="8">
    <source>
        <dbReference type="ARBA" id="ARBA00022605"/>
    </source>
</evidence>
<evidence type="ECO:0000256" key="1">
    <source>
        <dbReference type="ARBA" id="ARBA00001933"/>
    </source>
</evidence>
<evidence type="ECO:0000256" key="14">
    <source>
        <dbReference type="ARBA" id="ARBA00049229"/>
    </source>
</evidence>
<dbReference type="Gene3D" id="3.30.470.10">
    <property type="match status" value="1"/>
</dbReference>
<dbReference type="UniPathway" id="UPA00047">
    <property type="reaction ID" value="UER00058"/>
</dbReference>
<evidence type="ECO:0000256" key="9">
    <source>
        <dbReference type="ARBA" id="ARBA00022679"/>
    </source>
</evidence>
<dbReference type="PROSITE" id="PS00770">
    <property type="entry name" value="AA_TRANSFER_CLASS_4"/>
    <property type="match status" value="1"/>
</dbReference>
<comment type="function">
    <text evidence="2">Acts on leucine, isoleucine and valine.</text>
</comment>
<dbReference type="UniPathway" id="UPA00049">
    <property type="reaction ID" value="UER00062"/>
</dbReference>
<dbReference type="InterPro" id="IPR018300">
    <property type="entry name" value="Aminotrans_IV_CS"/>
</dbReference>
<dbReference type="EC" id="2.6.1.42" evidence="18"/>
<dbReference type="SUPFAM" id="SSF56752">
    <property type="entry name" value="D-aminoacid aminotransferase-like PLP-dependent enzymes"/>
    <property type="match status" value="1"/>
</dbReference>
<comment type="similarity">
    <text evidence="6 16">Belongs to the class-IV pyridoxal-phosphate-dependent aminotransferase family.</text>
</comment>
<comment type="catalytic activity">
    <reaction evidence="13 18">
        <text>L-isoleucine + 2-oxoglutarate = (S)-3-methyl-2-oxopentanoate + L-glutamate</text>
        <dbReference type="Rhea" id="RHEA:24801"/>
        <dbReference type="ChEBI" id="CHEBI:16810"/>
        <dbReference type="ChEBI" id="CHEBI:29985"/>
        <dbReference type="ChEBI" id="CHEBI:35146"/>
        <dbReference type="ChEBI" id="CHEBI:58045"/>
        <dbReference type="EC" id="2.6.1.42"/>
    </reaction>
</comment>
<evidence type="ECO:0000256" key="11">
    <source>
        <dbReference type="ARBA" id="ARBA00023304"/>
    </source>
</evidence>
<dbReference type="PIRSF" id="PIRSF006468">
    <property type="entry name" value="BCAT1"/>
    <property type="match status" value="1"/>
</dbReference>
<dbReference type="EMBL" id="PPSL01000001">
    <property type="protein sequence ID" value="PQJ12521.1"/>
    <property type="molecule type" value="Genomic_DNA"/>
</dbReference>
<comment type="catalytic activity">
    <reaction evidence="12 18">
        <text>L-valine + 2-oxoglutarate = 3-methyl-2-oxobutanoate + L-glutamate</text>
        <dbReference type="Rhea" id="RHEA:24813"/>
        <dbReference type="ChEBI" id="CHEBI:11851"/>
        <dbReference type="ChEBI" id="CHEBI:16810"/>
        <dbReference type="ChEBI" id="CHEBI:29985"/>
        <dbReference type="ChEBI" id="CHEBI:57762"/>
        <dbReference type="EC" id="2.6.1.42"/>
    </reaction>
</comment>
<evidence type="ECO:0000256" key="18">
    <source>
        <dbReference type="RuleBase" id="RU004517"/>
    </source>
</evidence>
<dbReference type="InterPro" id="IPR005786">
    <property type="entry name" value="B_amino_transII"/>
</dbReference>
<gene>
    <name evidence="19" type="ORF">CJD36_001870</name>
</gene>
<keyword evidence="10 17" id="KW-0663">Pyridoxal phosphate</keyword>
<dbReference type="InterPro" id="IPR043131">
    <property type="entry name" value="BCAT-like_N"/>
</dbReference>
<dbReference type="InterPro" id="IPR036038">
    <property type="entry name" value="Aminotransferase-like"/>
</dbReference>
<keyword evidence="20" id="KW-1185">Reference proteome</keyword>
<evidence type="ECO:0000256" key="7">
    <source>
        <dbReference type="ARBA" id="ARBA00022576"/>
    </source>
</evidence>
<evidence type="ECO:0000313" key="20">
    <source>
        <dbReference type="Proteomes" id="UP000239872"/>
    </source>
</evidence>
<evidence type="ECO:0000256" key="17">
    <source>
        <dbReference type="RuleBase" id="RU004516"/>
    </source>
</evidence>
<dbReference type="PANTHER" id="PTHR11825:SF44">
    <property type="entry name" value="BRANCHED-CHAIN-AMINO-ACID AMINOTRANSFERASE"/>
    <property type="match status" value="1"/>
</dbReference>
<evidence type="ECO:0000256" key="2">
    <source>
        <dbReference type="ARBA" id="ARBA00003109"/>
    </source>
</evidence>
<organism evidence="19 20">
    <name type="scientific">Flavipsychrobacter stenotrophus</name>
    <dbReference type="NCBI Taxonomy" id="2077091"/>
    <lineage>
        <taxon>Bacteria</taxon>
        <taxon>Pseudomonadati</taxon>
        <taxon>Bacteroidota</taxon>
        <taxon>Chitinophagia</taxon>
        <taxon>Chitinophagales</taxon>
        <taxon>Chitinophagaceae</taxon>
        <taxon>Flavipsychrobacter</taxon>
    </lineage>
</organism>
<dbReference type="GO" id="GO:0052655">
    <property type="term" value="F:L-valine-2-oxoglutarate transaminase activity"/>
    <property type="evidence" value="ECO:0007669"/>
    <property type="project" value="RHEA"/>
</dbReference>
<dbReference type="OrthoDB" id="9804984at2"/>
<evidence type="ECO:0000256" key="6">
    <source>
        <dbReference type="ARBA" id="ARBA00009320"/>
    </source>
</evidence>
<evidence type="ECO:0000256" key="10">
    <source>
        <dbReference type="ARBA" id="ARBA00022898"/>
    </source>
</evidence>
<evidence type="ECO:0000256" key="5">
    <source>
        <dbReference type="ARBA" id="ARBA00005072"/>
    </source>
</evidence>
<keyword evidence="11 18" id="KW-0100">Branched-chain amino acid biosynthesis</keyword>
<feature type="modified residue" description="N6-(pyridoxal phosphate)lysine" evidence="15">
    <location>
        <position position="196"/>
    </location>
</feature>
<reference evidence="19 20" key="1">
    <citation type="submission" date="2018-01" db="EMBL/GenBank/DDBJ databases">
        <title>A novel member of the phylum Bacteroidetes isolated from glacier ice.</title>
        <authorList>
            <person name="Liu Q."/>
            <person name="Xin Y.-H."/>
        </authorList>
    </citation>
    <scope>NUCLEOTIDE SEQUENCE [LARGE SCALE GENOMIC DNA]</scope>
    <source>
        <strain evidence="19 20">RB1R16</strain>
    </source>
</reference>
<dbReference type="GO" id="GO:0009097">
    <property type="term" value="P:isoleucine biosynthetic process"/>
    <property type="evidence" value="ECO:0007669"/>
    <property type="project" value="UniProtKB-UniPathway"/>
</dbReference>
<keyword evidence="7 18" id="KW-0032">Aminotransferase</keyword>
<dbReference type="NCBIfam" id="NF009897">
    <property type="entry name" value="PRK13357.1"/>
    <property type="match status" value="1"/>
</dbReference>